<dbReference type="Pfam" id="PF00999">
    <property type="entry name" value="Na_H_Exchanger"/>
    <property type="match status" value="1"/>
</dbReference>
<comment type="caution">
    <text evidence="11">The sequence shown here is derived from an EMBL/GenBank/DDBJ whole genome shotgun (WGS) entry which is preliminary data.</text>
</comment>
<dbReference type="InterPro" id="IPR006153">
    <property type="entry name" value="Cation/H_exchanger_TM"/>
</dbReference>
<evidence type="ECO:0000256" key="8">
    <source>
        <dbReference type="ARBA" id="ARBA00023136"/>
    </source>
</evidence>
<feature type="transmembrane region" description="Helical" evidence="9">
    <location>
        <begin position="170"/>
        <end position="192"/>
    </location>
</feature>
<keyword evidence="7" id="KW-0406">Ion transport</keyword>
<accession>A0ABN0UHT4</accession>
<feature type="transmembrane region" description="Helical" evidence="9">
    <location>
        <begin position="292"/>
        <end position="311"/>
    </location>
</feature>
<feature type="transmembrane region" description="Helical" evidence="9">
    <location>
        <begin position="199"/>
        <end position="218"/>
    </location>
</feature>
<organism evidence="11 12">
    <name type="scientific">Cryptosporangium japonicum</name>
    <dbReference type="NCBI Taxonomy" id="80872"/>
    <lineage>
        <taxon>Bacteria</taxon>
        <taxon>Bacillati</taxon>
        <taxon>Actinomycetota</taxon>
        <taxon>Actinomycetes</taxon>
        <taxon>Cryptosporangiales</taxon>
        <taxon>Cryptosporangiaceae</taxon>
        <taxon>Cryptosporangium</taxon>
    </lineage>
</organism>
<keyword evidence="2" id="KW-0813">Transport</keyword>
<feature type="transmembrane region" description="Helical" evidence="9">
    <location>
        <begin position="32"/>
        <end position="49"/>
    </location>
</feature>
<evidence type="ECO:0000256" key="5">
    <source>
        <dbReference type="ARBA" id="ARBA00022692"/>
    </source>
</evidence>
<feature type="transmembrane region" description="Helical" evidence="9">
    <location>
        <begin position="378"/>
        <end position="399"/>
    </location>
</feature>
<evidence type="ECO:0000313" key="11">
    <source>
        <dbReference type="EMBL" id="GAA0251001.1"/>
    </source>
</evidence>
<evidence type="ECO:0000256" key="9">
    <source>
        <dbReference type="SAM" id="Phobius"/>
    </source>
</evidence>
<feature type="domain" description="Cation/H+ exchanger transmembrane" evidence="10">
    <location>
        <begin position="15"/>
        <end position="402"/>
    </location>
</feature>
<keyword evidence="4" id="KW-1003">Cell membrane</keyword>
<dbReference type="EMBL" id="BAAAGX010000016">
    <property type="protein sequence ID" value="GAA0251001.1"/>
    <property type="molecule type" value="Genomic_DNA"/>
</dbReference>
<dbReference type="Proteomes" id="UP001500967">
    <property type="component" value="Unassembled WGS sequence"/>
</dbReference>
<evidence type="ECO:0000256" key="2">
    <source>
        <dbReference type="ARBA" id="ARBA00022448"/>
    </source>
</evidence>
<protein>
    <submittedName>
        <fullName evidence="11">Cation:proton antiporter</fullName>
    </submittedName>
</protein>
<evidence type="ECO:0000313" key="12">
    <source>
        <dbReference type="Proteomes" id="UP001500967"/>
    </source>
</evidence>
<comment type="subcellular location">
    <subcellularLocation>
        <location evidence="1">Cell membrane</location>
        <topology evidence="1">Multi-pass membrane protein</topology>
    </subcellularLocation>
</comment>
<feature type="transmembrane region" description="Helical" evidence="9">
    <location>
        <begin position="348"/>
        <end position="366"/>
    </location>
</feature>
<keyword evidence="12" id="KW-1185">Reference proteome</keyword>
<feature type="transmembrane region" description="Helical" evidence="9">
    <location>
        <begin position="238"/>
        <end position="271"/>
    </location>
</feature>
<evidence type="ECO:0000256" key="6">
    <source>
        <dbReference type="ARBA" id="ARBA00022989"/>
    </source>
</evidence>
<feature type="transmembrane region" description="Helical" evidence="9">
    <location>
        <begin position="317"/>
        <end position="336"/>
    </location>
</feature>
<evidence type="ECO:0000256" key="3">
    <source>
        <dbReference type="ARBA" id="ARBA00022449"/>
    </source>
</evidence>
<proteinExistence type="predicted"/>
<gene>
    <name evidence="11" type="ORF">GCM10009539_40150</name>
</gene>
<keyword evidence="8 9" id="KW-0472">Membrane</keyword>
<evidence type="ECO:0000256" key="1">
    <source>
        <dbReference type="ARBA" id="ARBA00004651"/>
    </source>
</evidence>
<dbReference type="Gene3D" id="1.20.1530.20">
    <property type="match status" value="1"/>
</dbReference>
<sequence>MESADLAYAVIGVGALLAGVLPRLLEGRPLSLPIAFLGLGMLVFGLPLGLPSPDPREHESITTHLTEVGVIVALIGAGLKLDRPLGPRRWSVTWRLLLIAMPVTIALTALLGWWWAGLVPASALLLGAALAPTDPVLAADVQVGEPTDEEDSEDEVRFGLTSEAGLNDGLAFPFVYGAIALAGTGFTAATVGEWLAVDVLWRIVVGAVIGLAAGWLLGKLFFRARSETLRLADHAEGFLALAITFLAYGIAELAHGYGFLAVFVCAVSIRASERDHGYHQVLHDFAEQIERLLTVLLLLLFGGAIIDGLLAPLTWPAALAGLALVFVLRPVAAWLSLRGSTAGPRERWVIAFFGIRGIGSLYYLAYAAGHATFPDADLLWATVGFVILVSVVVHGIAATPVMQYLDRVREGSRSATPNRPQKV</sequence>
<keyword evidence="6 9" id="KW-1133">Transmembrane helix</keyword>
<evidence type="ECO:0000256" key="4">
    <source>
        <dbReference type="ARBA" id="ARBA00022475"/>
    </source>
</evidence>
<feature type="transmembrane region" description="Helical" evidence="9">
    <location>
        <begin position="6"/>
        <end position="25"/>
    </location>
</feature>
<keyword evidence="3" id="KW-0050">Antiport</keyword>
<dbReference type="InterPro" id="IPR038770">
    <property type="entry name" value="Na+/solute_symporter_sf"/>
</dbReference>
<evidence type="ECO:0000256" key="7">
    <source>
        <dbReference type="ARBA" id="ARBA00023065"/>
    </source>
</evidence>
<evidence type="ECO:0000259" key="10">
    <source>
        <dbReference type="Pfam" id="PF00999"/>
    </source>
</evidence>
<name>A0ABN0UHT4_9ACTN</name>
<dbReference type="PANTHER" id="PTHR32507">
    <property type="entry name" value="NA(+)/H(+) ANTIPORTER 1"/>
    <property type="match status" value="1"/>
</dbReference>
<dbReference type="PANTHER" id="PTHR32507:SF8">
    <property type="entry name" value="CNH1P"/>
    <property type="match status" value="1"/>
</dbReference>
<feature type="transmembrane region" description="Helical" evidence="9">
    <location>
        <begin position="61"/>
        <end position="81"/>
    </location>
</feature>
<dbReference type="RefSeq" id="WP_344650391.1">
    <property type="nucleotide sequence ID" value="NZ_BAAAGX010000016.1"/>
</dbReference>
<keyword evidence="5 9" id="KW-0812">Transmembrane</keyword>
<reference evidence="11 12" key="1">
    <citation type="journal article" date="2019" name="Int. J. Syst. Evol. Microbiol.">
        <title>The Global Catalogue of Microorganisms (GCM) 10K type strain sequencing project: providing services to taxonomists for standard genome sequencing and annotation.</title>
        <authorList>
            <consortium name="The Broad Institute Genomics Platform"/>
            <consortium name="The Broad Institute Genome Sequencing Center for Infectious Disease"/>
            <person name="Wu L."/>
            <person name="Ma J."/>
        </authorList>
    </citation>
    <scope>NUCLEOTIDE SEQUENCE [LARGE SCALE GENOMIC DNA]</scope>
    <source>
        <strain evidence="11 12">JCM 10425</strain>
    </source>
</reference>
<feature type="transmembrane region" description="Helical" evidence="9">
    <location>
        <begin position="93"/>
        <end position="116"/>
    </location>
</feature>